<dbReference type="Proteomes" id="UP001209570">
    <property type="component" value="Unassembled WGS sequence"/>
</dbReference>
<evidence type="ECO:0000313" key="3">
    <source>
        <dbReference type="Proteomes" id="UP001209570"/>
    </source>
</evidence>
<evidence type="ECO:0000256" key="1">
    <source>
        <dbReference type="SAM" id="Coils"/>
    </source>
</evidence>
<organism evidence="2 3">
    <name type="scientific">Pythium insidiosum</name>
    <name type="common">Pythiosis disease agent</name>
    <dbReference type="NCBI Taxonomy" id="114742"/>
    <lineage>
        <taxon>Eukaryota</taxon>
        <taxon>Sar</taxon>
        <taxon>Stramenopiles</taxon>
        <taxon>Oomycota</taxon>
        <taxon>Peronosporomycetes</taxon>
        <taxon>Pythiales</taxon>
        <taxon>Pythiaceae</taxon>
        <taxon>Pythium</taxon>
    </lineage>
</organism>
<reference evidence="2" key="1">
    <citation type="submission" date="2021-12" db="EMBL/GenBank/DDBJ databases">
        <title>Prjna785345.</title>
        <authorList>
            <person name="Rujirawat T."/>
            <person name="Krajaejun T."/>
        </authorList>
    </citation>
    <scope>NUCLEOTIDE SEQUENCE</scope>
    <source>
        <strain evidence="2">Pi057C3</strain>
    </source>
</reference>
<dbReference type="Pfam" id="PF16065">
    <property type="entry name" value="DUF4807"/>
    <property type="match status" value="1"/>
</dbReference>
<evidence type="ECO:0000313" key="2">
    <source>
        <dbReference type="EMBL" id="KAJ0405855.1"/>
    </source>
</evidence>
<sequence length="308" mass="33853">MTTVAVVIASHVPAFEAPGCERHTLRRTRRALVAASVPCQPRPTAVSVAVDDGDVYAFLGYLFSSAAASSSSHGDGDGQAAAWRARVLSYLFRLARLPASEPVAVWTQAGDRERNPHLHPHAHWTVCGADSSHDAGSLAPPSLLVLFTFRPSPLLPLSLGSARRAVKFVHGVVALVTANAYISTLGGGHFLCLHLHQAKLMARLQIAISAGLNDPVLASKCRVNLAYNAMRAGKFRKARRILDEERRVVATELDNNEELEKICLAADVYLRKTIRLHQEFERRRRELSAQDRAVVDNFYRQRVVRKAT</sequence>
<dbReference type="InterPro" id="IPR032072">
    <property type="entry name" value="DUF4807"/>
</dbReference>
<keyword evidence="1" id="KW-0175">Coiled coil</keyword>
<dbReference type="EMBL" id="JAKCXM010000039">
    <property type="protein sequence ID" value="KAJ0405855.1"/>
    <property type="molecule type" value="Genomic_DNA"/>
</dbReference>
<feature type="coiled-coil region" evidence="1">
    <location>
        <begin position="242"/>
        <end position="290"/>
    </location>
</feature>
<comment type="caution">
    <text evidence="2">The sequence shown here is derived from an EMBL/GenBank/DDBJ whole genome shotgun (WGS) entry which is preliminary data.</text>
</comment>
<keyword evidence="3" id="KW-1185">Reference proteome</keyword>
<proteinExistence type="predicted"/>
<accession>A0AAD5QD21</accession>
<gene>
    <name evidence="2" type="ORF">P43SY_001587</name>
</gene>
<protein>
    <submittedName>
        <fullName evidence="2">Uncharacterized protein</fullName>
    </submittedName>
</protein>
<dbReference type="AlphaFoldDB" id="A0AAD5QD21"/>
<name>A0AAD5QD21_PYTIN</name>